<keyword evidence="4" id="KW-0732">Signal</keyword>
<dbReference type="PANTHER" id="PTHR24026:SF42">
    <property type="entry name" value="PROTOCADHERIN FAT 1"/>
    <property type="match status" value="1"/>
</dbReference>
<name>A0AA40I2E0_CNENI</name>
<dbReference type="FunFam" id="2.60.40.60:FF:000071">
    <property type="entry name" value="FAT atypical cadherin 1"/>
    <property type="match status" value="1"/>
</dbReference>
<keyword evidence="5" id="KW-0677">Repeat</keyword>
<comment type="caution">
    <text evidence="14">The sequence shown here is derived from an EMBL/GenBank/DDBJ whole genome shotgun (WGS) entry which is preliminary data.</text>
</comment>
<dbReference type="GO" id="GO:0005509">
    <property type="term" value="F:calcium ion binding"/>
    <property type="evidence" value="ECO:0007669"/>
    <property type="project" value="UniProtKB-UniRule"/>
</dbReference>
<dbReference type="SMART" id="SM00112">
    <property type="entry name" value="CA"/>
    <property type="match status" value="4"/>
</dbReference>
<comment type="subcellular location">
    <subcellularLocation>
        <location evidence="1">Membrane</location>
        <topology evidence="1">Single-pass membrane protein</topology>
    </subcellularLocation>
</comment>
<evidence type="ECO:0000256" key="12">
    <source>
        <dbReference type="PROSITE-ProRule" id="PRU00043"/>
    </source>
</evidence>
<evidence type="ECO:0000259" key="13">
    <source>
        <dbReference type="PROSITE" id="PS50268"/>
    </source>
</evidence>
<evidence type="ECO:0000256" key="3">
    <source>
        <dbReference type="ARBA" id="ARBA00022692"/>
    </source>
</evidence>
<dbReference type="GO" id="GO:0005886">
    <property type="term" value="C:plasma membrane"/>
    <property type="evidence" value="ECO:0007669"/>
    <property type="project" value="InterPro"/>
</dbReference>
<feature type="domain" description="Cadherin" evidence="13">
    <location>
        <begin position="1"/>
        <end position="56"/>
    </location>
</feature>
<dbReference type="InterPro" id="IPR002126">
    <property type="entry name" value="Cadherin-like_dom"/>
</dbReference>
<keyword evidence="3" id="KW-0812">Transmembrane</keyword>
<keyword evidence="15" id="KW-1185">Reference proteome</keyword>
<protein>
    <recommendedName>
        <fullName evidence="13">Cadherin domain-containing protein</fullName>
    </recommendedName>
</protein>
<evidence type="ECO:0000256" key="11">
    <source>
        <dbReference type="ARBA" id="ARBA00023180"/>
    </source>
</evidence>
<keyword evidence="10" id="KW-1015">Disulfide bond</keyword>
<evidence type="ECO:0000313" key="15">
    <source>
        <dbReference type="Proteomes" id="UP001177744"/>
    </source>
</evidence>
<dbReference type="InterPro" id="IPR020894">
    <property type="entry name" value="Cadherin_CS"/>
</dbReference>
<keyword evidence="7" id="KW-0130">Cell adhesion</keyword>
<feature type="domain" description="Cadherin" evidence="13">
    <location>
        <begin position="246"/>
        <end position="379"/>
    </location>
</feature>
<keyword evidence="9" id="KW-0472">Membrane</keyword>
<feature type="domain" description="Cadherin" evidence="13">
    <location>
        <begin position="57"/>
        <end position="193"/>
    </location>
</feature>
<evidence type="ECO:0000256" key="10">
    <source>
        <dbReference type="ARBA" id="ARBA00023157"/>
    </source>
</evidence>
<dbReference type="EMBL" id="JAULJE010000006">
    <property type="protein sequence ID" value="KAK1341786.1"/>
    <property type="molecule type" value="Genomic_DNA"/>
</dbReference>
<dbReference type="Pfam" id="PF00028">
    <property type="entry name" value="Cadherin"/>
    <property type="match status" value="4"/>
</dbReference>
<accession>A0AA40I2E0</accession>
<dbReference type="PANTHER" id="PTHR24026">
    <property type="entry name" value="FAT ATYPICAL CADHERIN-RELATED"/>
    <property type="match status" value="1"/>
</dbReference>
<dbReference type="GO" id="GO:0007156">
    <property type="term" value="P:homophilic cell adhesion via plasma membrane adhesion molecules"/>
    <property type="evidence" value="ECO:0007669"/>
    <property type="project" value="InterPro"/>
</dbReference>
<reference evidence="14" key="1">
    <citation type="submission" date="2023-06" db="EMBL/GenBank/DDBJ databases">
        <title>Reference genome for the Northern bat (Eptesicus nilssonii), a most northern bat species.</title>
        <authorList>
            <person name="Laine V.N."/>
            <person name="Pulliainen A.T."/>
            <person name="Lilley T.M."/>
        </authorList>
    </citation>
    <scope>NUCLEOTIDE SEQUENCE</scope>
    <source>
        <strain evidence="14">BLF_Eptnil</strain>
        <tissue evidence="14">Kidney</tissue>
    </source>
</reference>
<evidence type="ECO:0000256" key="8">
    <source>
        <dbReference type="ARBA" id="ARBA00022989"/>
    </source>
</evidence>
<evidence type="ECO:0000256" key="6">
    <source>
        <dbReference type="ARBA" id="ARBA00022837"/>
    </source>
</evidence>
<keyword evidence="2" id="KW-0245">EGF-like domain</keyword>
<dbReference type="Gene3D" id="2.60.40.60">
    <property type="entry name" value="Cadherins"/>
    <property type="match status" value="5"/>
</dbReference>
<keyword evidence="6 12" id="KW-0106">Calcium</keyword>
<dbReference type="AlphaFoldDB" id="A0AA40I2E0"/>
<dbReference type="InterPro" id="IPR015919">
    <property type="entry name" value="Cadherin-like_sf"/>
</dbReference>
<dbReference type="PROSITE" id="PS00232">
    <property type="entry name" value="CADHERIN_1"/>
    <property type="match status" value="2"/>
</dbReference>
<dbReference type="PROSITE" id="PS50268">
    <property type="entry name" value="CADHERIN_2"/>
    <property type="match status" value="4"/>
</dbReference>
<dbReference type="FunFam" id="2.60.40.60:FF:000037">
    <property type="entry name" value="FAT atypical cadherin 1"/>
    <property type="match status" value="1"/>
</dbReference>
<evidence type="ECO:0000313" key="14">
    <source>
        <dbReference type="EMBL" id="KAK1341786.1"/>
    </source>
</evidence>
<feature type="domain" description="Cadherin" evidence="13">
    <location>
        <begin position="380"/>
        <end position="422"/>
    </location>
</feature>
<organism evidence="14 15">
    <name type="scientific">Cnephaeus nilssonii</name>
    <name type="common">Northern bat</name>
    <name type="synonym">Eptesicus nilssonii</name>
    <dbReference type="NCBI Taxonomy" id="3371016"/>
    <lineage>
        <taxon>Eukaryota</taxon>
        <taxon>Metazoa</taxon>
        <taxon>Chordata</taxon>
        <taxon>Craniata</taxon>
        <taxon>Vertebrata</taxon>
        <taxon>Euteleostomi</taxon>
        <taxon>Mammalia</taxon>
        <taxon>Eutheria</taxon>
        <taxon>Laurasiatheria</taxon>
        <taxon>Chiroptera</taxon>
        <taxon>Yangochiroptera</taxon>
        <taxon>Vespertilionidae</taxon>
        <taxon>Cnephaeus</taxon>
    </lineage>
</organism>
<evidence type="ECO:0000256" key="1">
    <source>
        <dbReference type="ARBA" id="ARBA00004167"/>
    </source>
</evidence>
<evidence type="ECO:0000256" key="4">
    <source>
        <dbReference type="ARBA" id="ARBA00022729"/>
    </source>
</evidence>
<dbReference type="CDD" id="cd11304">
    <property type="entry name" value="Cadherin_repeat"/>
    <property type="match status" value="5"/>
</dbReference>
<evidence type="ECO:0000256" key="5">
    <source>
        <dbReference type="ARBA" id="ARBA00022737"/>
    </source>
</evidence>
<proteinExistence type="predicted"/>
<evidence type="ECO:0000256" key="2">
    <source>
        <dbReference type="ARBA" id="ARBA00022536"/>
    </source>
</evidence>
<dbReference type="SUPFAM" id="SSF49313">
    <property type="entry name" value="Cadherin-like"/>
    <property type="match status" value="5"/>
</dbReference>
<keyword evidence="11" id="KW-0325">Glycoprotein</keyword>
<dbReference type="FunFam" id="2.60.40.60:FF:000052">
    <property type="entry name" value="FAT atypical cadherin 1"/>
    <property type="match status" value="1"/>
</dbReference>
<evidence type="ECO:0000256" key="9">
    <source>
        <dbReference type="ARBA" id="ARBA00023136"/>
    </source>
</evidence>
<sequence>MNTASGVIETSDRLDRESTSHYWLTVYATDQGVVPLSSFIEVYIEVEDVNDNAPQTSEPVYYPEIMENSPKDVSVVHIEASDPDSSSNDKLTYRITSGNPQGFFSIHPKTGLITTTSRKLDREQQDEHILEFLQKFYKIRLPEREKPDRDRNAKRDPIYRVIAADKDEGPNAEISYSIEEGNEHGKFFIEPKTGLVSSKKFSGAGEYDILSIKAVDNGRPQKWSTTRLHIEWISKPKPSSEPVSFEESFFTFTVMESDPVAHMIGVIAVEPPGTPLWFDIIGGNEESHFDVDKGTGTVIVAKPLDAEQKSDYNLTVEATDGTSTILTQVSGGEGGVRKIPAGLIRLFFFQVRDQDVPVKRNFARIVVNVSDMNDHAPWFTSSSYEGRVYESAAVGSVVLQVTALDKDKGRNAEVVYSIESGSREHSRGSELCTC</sequence>
<dbReference type="PRINTS" id="PR00205">
    <property type="entry name" value="CADHERIN"/>
</dbReference>
<keyword evidence="8" id="KW-1133">Transmembrane helix</keyword>
<dbReference type="Proteomes" id="UP001177744">
    <property type="component" value="Unassembled WGS sequence"/>
</dbReference>
<evidence type="ECO:0000256" key="7">
    <source>
        <dbReference type="ARBA" id="ARBA00022889"/>
    </source>
</evidence>
<gene>
    <name evidence="14" type="ORF">QTO34_016535</name>
</gene>